<accession>A0A3M9XEU2</accession>
<keyword evidence="1" id="KW-0732">Signal</keyword>
<dbReference type="AlphaFoldDB" id="A0A3M9XEU2"/>
<feature type="chain" id="PRO_5018323429" evidence="1">
    <location>
        <begin position="25"/>
        <end position="324"/>
    </location>
</feature>
<comment type="caution">
    <text evidence="2">The sequence shown here is derived from an EMBL/GenBank/DDBJ whole genome shotgun (WGS) entry which is preliminary data.</text>
</comment>
<name>A0A3M9XEU2_9HYPH</name>
<gene>
    <name evidence="2" type="ORF">DNR46_10245</name>
</gene>
<protein>
    <submittedName>
        <fullName evidence="2">Phenol degradation protein meta</fullName>
    </submittedName>
</protein>
<dbReference type="InterPro" id="IPR025737">
    <property type="entry name" value="FApF"/>
</dbReference>
<dbReference type="Proteomes" id="UP000275436">
    <property type="component" value="Unassembled WGS sequence"/>
</dbReference>
<feature type="signal peptide" evidence="1">
    <location>
        <begin position="1"/>
        <end position="24"/>
    </location>
</feature>
<sequence>MLRNRFLAVALGLSALLHAGSAFADEGGISFWLPGQYGSFAATPTEPGWSWTTVYYRASLAAGSDQQFPRGGQIDAGLDANANLVLLGPAYTFADPMLGGQLALSMMAVGGRNEASVDAVLTGPNGNRLSGSATDGLTALGDLYPTATLKWNRDVHNYMAYVAGDIPVGSYEAGRLANLGIGHGAIDVGGGYTYFNPATGREASAVLGFTYNLENPDTNYQSGVDMHIDWGAAQFLNEQFFVGVVGYYYQQITGDSGSGATLGDFKSRVAGIGPQVGYLFPVGDKMQGALNVKAYWEFGAQNRPEGWNFWAGFALSPAVPKKTE</sequence>
<dbReference type="Pfam" id="PF13557">
    <property type="entry name" value="Phenol_MetA_deg"/>
    <property type="match status" value="1"/>
</dbReference>
<reference evidence="2 3" key="1">
    <citation type="journal article" date="2018" name="Mol. Plant Microbe Interact.">
        <title>Taxonomically Different Co-Microsymbionts of a Relict Legume, Oxytropis popoviana, Have Complementary Sets of Symbiotic Genes and Together Increase the Efficiency of Plant Nodulation.</title>
        <authorList>
            <person name="Safronova V."/>
            <person name="Belimov A."/>
            <person name="Sazanova A."/>
            <person name="Chirak E."/>
            <person name="Verkhozina A."/>
            <person name="Kuznetsova I."/>
            <person name="Andronov E."/>
            <person name="Puhalsky J."/>
            <person name="Tikhonovich I."/>
        </authorList>
    </citation>
    <scope>NUCLEOTIDE SEQUENCE [LARGE SCALE GENOMIC DNA]</scope>
    <source>
        <strain evidence="2 3">Opo-235</strain>
    </source>
</reference>
<evidence type="ECO:0000256" key="1">
    <source>
        <dbReference type="SAM" id="SignalP"/>
    </source>
</evidence>
<dbReference type="EMBL" id="QKOD01000002">
    <property type="protein sequence ID" value="RNJ46272.1"/>
    <property type="molecule type" value="Genomic_DNA"/>
</dbReference>
<organism evidence="2 3">
    <name type="scientific">Mesorhizobium japonicum</name>
    <dbReference type="NCBI Taxonomy" id="2066070"/>
    <lineage>
        <taxon>Bacteria</taxon>
        <taxon>Pseudomonadati</taxon>
        <taxon>Pseudomonadota</taxon>
        <taxon>Alphaproteobacteria</taxon>
        <taxon>Hyphomicrobiales</taxon>
        <taxon>Phyllobacteriaceae</taxon>
        <taxon>Mesorhizobium</taxon>
    </lineage>
</organism>
<evidence type="ECO:0000313" key="3">
    <source>
        <dbReference type="Proteomes" id="UP000275436"/>
    </source>
</evidence>
<proteinExistence type="predicted"/>
<evidence type="ECO:0000313" key="2">
    <source>
        <dbReference type="EMBL" id="RNJ46272.1"/>
    </source>
</evidence>